<accession>A0A7J6UVJ2</accession>
<dbReference type="EMBL" id="JABWDY010043043">
    <property type="protein sequence ID" value="KAF5176232.1"/>
    <property type="molecule type" value="Genomic_DNA"/>
</dbReference>
<organism evidence="5 6">
    <name type="scientific">Thalictrum thalictroides</name>
    <name type="common">Rue-anemone</name>
    <name type="synonym">Anemone thalictroides</name>
    <dbReference type="NCBI Taxonomy" id="46969"/>
    <lineage>
        <taxon>Eukaryota</taxon>
        <taxon>Viridiplantae</taxon>
        <taxon>Streptophyta</taxon>
        <taxon>Embryophyta</taxon>
        <taxon>Tracheophyta</taxon>
        <taxon>Spermatophyta</taxon>
        <taxon>Magnoliopsida</taxon>
        <taxon>Ranunculales</taxon>
        <taxon>Ranunculaceae</taxon>
        <taxon>Thalictroideae</taxon>
        <taxon>Thalictrum</taxon>
    </lineage>
</organism>
<evidence type="ECO:0000259" key="4">
    <source>
        <dbReference type="Pfam" id="PF13934"/>
    </source>
</evidence>
<dbReference type="OrthoDB" id="20729at2759"/>
<sequence length="965" mass="108987">MAIVNQNGVAHQSGLNSNLLLGPKKAVLERLASIDLIDLCNEAKVEHCRATRDLRSCGRFVHHMLISCGHASLCAECSQRCEWCPICRTPMLQNGNRIRLRLYYECMQAGLISKTYDDKFPEKEDSENQIAADVQRLYSIFDVALENNLVSLICHYITDVCMDESAVSSDPVMSFLLDEVVVKDWCKRAFGNIIEYLRQILTDALVLEEMKTKMSSLLKLLSQVTGISSVLEVLESSIKGTHSAQNDLHSLQDKVLKTKQHLEIMMWCIRHQFVENIKSCYPNHQSWHSLFRERKSAAVKRSWPELITSTSADSAQPNGGTLFIEDALSNLEIEQEYVQEIEVASLVSDRSTPSLFELKINGIAGCYPFENLRSATDLLFLYGSSDMVVAKKAIFLYYLFDRHWARPDSDWREIIEDFAASFSINRHSLLESLIFYLLDDHTDQALQEACSLLPEIAGPATHPKIAQVLLERQNSDAALMVLRWSGLDGLCAYANSEHGRTQLVSLREAVTAVRARVECGLLTEAFMYQRTHHIKAKEEKSKRGSCQVLSSELKGEQETWVDRMEALVTEICCLCIRRNLVDRMIELPWNSDEEKYIHKCLFDYTTGDPSTTFGSLLVVFYLQRFRYTEAYQVDRKLQSLEQDCISKGSTKEVVSRINSTSQWRAGLVDKCIELLPKSQQQQVKSGNFDIQFSPGMEVESISRTGLAVAHSPNPTSSLPPLLADSSRINSTILLNTPALEAPHRLGEYASNSYSEPNNYSPSILHRKFLTPGVRGVPTSYKDKLASKTVGTRDSFILNDFSTSGIHLVTPESNKVPREMNRSSSRVIHSNHLRHNNGEEVLPGRQPNLFGNQVAYLSKIPIDQMSTPHYDQLSKDTVQDLSPFFSGKESPLDRHWKGVTMIDSMEYSWSIGKGDSAVEGMNMNGGLRWRSDETSEDEKEPSPQRNIGGTSTLIPTVRPRRRVLRR</sequence>
<dbReference type="InterPro" id="IPR025151">
    <property type="entry name" value="ELYS_dom"/>
</dbReference>
<keyword evidence="6" id="KW-1185">Reference proteome</keyword>
<feature type="domain" description="ELYS-like" evidence="4">
    <location>
        <begin position="321"/>
        <end position="602"/>
    </location>
</feature>
<feature type="region of interest" description="Disordered" evidence="3">
    <location>
        <begin position="922"/>
        <end position="965"/>
    </location>
</feature>
<dbReference type="InterPro" id="IPR013083">
    <property type="entry name" value="Znf_RING/FYVE/PHD"/>
</dbReference>
<evidence type="ECO:0000313" key="6">
    <source>
        <dbReference type="Proteomes" id="UP000554482"/>
    </source>
</evidence>
<keyword evidence="2" id="KW-0539">Nucleus</keyword>
<comment type="subcellular location">
    <subcellularLocation>
        <location evidence="1">Nucleus</location>
    </subcellularLocation>
</comment>
<dbReference type="Proteomes" id="UP000554482">
    <property type="component" value="Unassembled WGS sequence"/>
</dbReference>
<evidence type="ECO:0000313" key="5">
    <source>
        <dbReference type="EMBL" id="KAF5176232.1"/>
    </source>
</evidence>
<dbReference type="PANTHER" id="PTHR47358:SF2">
    <property type="entry name" value="E3 UBIQUITIN-PROTEIN LIGASE HOS1"/>
    <property type="match status" value="1"/>
</dbReference>
<dbReference type="Gene3D" id="3.30.40.10">
    <property type="entry name" value="Zinc/RING finger domain, C3HC4 (zinc finger)"/>
    <property type="match status" value="1"/>
</dbReference>
<dbReference type="Pfam" id="PF13934">
    <property type="entry name" value="ELYS"/>
    <property type="match status" value="1"/>
</dbReference>
<protein>
    <submittedName>
        <fullName evidence="5">E3 ubiquitin-protein ligase hos1</fullName>
    </submittedName>
</protein>
<comment type="caution">
    <text evidence="5">The sequence shown here is derived from an EMBL/GenBank/DDBJ whole genome shotgun (WGS) entry which is preliminary data.</text>
</comment>
<dbReference type="GO" id="GO:0004842">
    <property type="term" value="F:ubiquitin-protein transferase activity"/>
    <property type="evidence" value="ECO:0007669"/>
    <property type="project" value="InterPro"/>
</dbReference>
<dbReference type="InterPro" id="IPR044718">
    <property type="entry name" value="HOS1"/>
</dbReference>
<dbReference type="GO" id="GO:0016567">
    <property type="term" value="P:protein ubiquitination"/>
    <property type="evidence" value="ECO:0007669"/>
    <property type="project" value="InterPro"/>
</dbReference>
<dbReference type="AlphaFoldDB" id="A0A7J6UVJ2"/>
<evidence type="ECO:0000256" key="1">
    <source>
        <dbReference type="ARBA" id="ARBA00004123"/>
    </source>
</evidence>
<reference evidence="5 6" key="1">
    <citation type="submission" date="2020-06" db="EMBL/GenBank/DDBJ databases">
        <title>Transcriptomic and genomic resources for Thalictrum thalictroides and T. hernandezii: Facilitating candidate gene discovery in an emerging model plant lineage.</title>
        <authorList>
            <person name="Arias T."/>
            <person name="Riano-Pachon D.M."/>
            <person name="Di Stilio V.S."/>
        </authorList>
    </citation>
    <scope>NUCLEOTIDE SEQUENCE [LARGE SCALE GENOMIC DNA]</scope>
    <source>
        <strain evidence="6">cv. WT478/WT964</strain>
        <tissue evidence="5">Leaves</tissue>
    </source>
</reference>
<proteinExistence type="predicted"/>
<evidence type="ECO:0000256" key="3">
    <source>
        <dbReference type="SAM" id="MobiDB-lite"/>
    </source>
</evidence>
<dbReference type="GO" id="GO:0005634">
    <property type="term" value="C:nucleus"/>
    <property type="evidence" value="ECO:0007669"/>
    <property type="project" value="UniProtKB-SubCell"/>
</dbReference>
<dbReference type="PANTHER" id="PTHR47358">
    <property type="entry name" value="E3 UBIQUITIN-PROTEIN LIGASE HOS1"/>
    <property type="match status" value="1"/>
</dbReference>
<gene>
    <name evidence="5" type="ORF">FRX31_034181</name>
</gene>
<evidence type="ECO:0000256" key="2">
    <source>
        <dbReference type="ARBA" id="ARBA00023242"/>
    </source>
</evidence>
<name>A0A7J6UVJ2_THATH</name>